<gene>
    <name evidence="2" type="ORF">NCAST_23_00180</name>
</gene>
<dbReference type="Proteomes" id="UP000017048">
    <property type="component" value="Unassembled WGS sequence"/>
</dbReference>
<sequence length="82" mass="9420">MNPIARLENLGDQHASAVKRIRDQFEQIDQRAKQSSRELAARERERRADRDKQRAPRKSAAGPLAPSELLGHPELLLWALRK</sequence>
<reference evidence="2 3" key="1">
    <citation type="journal article" date="2014" name="BMC Genomics">
        <title>Genome based analysis of type-I polyketide synthase and nonribosomal peptide synthetase gene clusters in seven strains of five representative Nocardia species.</title>
        <authorList>
            <person name="Komaki H."/>
            <person name="Ichikawa N."/>
            <person name="Hosoyama A."/>
            <person name="Takahashi-Nakaguchi A."/>
            <person name="Matsuzawa T."/>
            <person name="Suzuki K."/>
            <person name="Fujita N."/>
            <person name="Gonoi T."/>
        </authorList>
    </citation>
    <scope>NUCLEOTIDE SEQUENCE [LARGE SCALE GENOMIC DNA]</scope>
    <source>
        <strain evidence="2 3">NBRC 15531</strain>
    </source>
</reference>
<proteinExistence type="predicted"/>
<name>U5EA88_NOCAS</name>
<keyword evidence="3" id="KW-1185">Reference proteome</keyword>
<evidence type="ECO:0000313" key="2">
    <source>
        <dbReference type="EMBL" id="GAD84260.1"/>
    </source>
</evidence>
<dbReference type="STRING" id="1824.SAMN05444423_1011574"/>
<accession>U5EA88</accession>
<feature type="region of interest" description="Disordered" evidence="1">
    <location>
        <begin position="29"/>
        <end position="67"/>
    </location>
</feature>
<comment type="caution">
    <text evidence="2">The sequence shown here is derived from an EMBL/GenBank/DDBJ whole genome shotgun (WGS) entry which is preliminary data.</text>
</comment>
<evidence type="ECO:0000256" key="1">
    <source>
        <dbReference type="SAM" id="MobiDB-lite"/>
    </source>
</evidence>
<protein>
    <recommendedName>
        <fullName evidence="4">Transposase</fullName>
    </recommendedName>
</protein>
<organism evidence="2 3">
    <name type="scientific">Nocardia asteroides NBRC 15531</name>
    <dbReference type="NCBI Taxonomy" id="1110697"/>
    <lineage>
        <taxon>Bacteria</taxon>
        <taxon>Bacillati</taxon>
        <taxon>Actinomycetota</taxon>
        <taxon>Actinomycetes</taxon>
        <taxon>Mycobacteriales</taxon>
        <taxon>Nocardiaceae</taxon>
        <taxon>Nocardia</taxon>
    </lineage>
</organism>
<feature type="compositionally biased region" description="Basic and acidic residues" evidence="1">
    <location>
        <begin position="29"/>
        <end position="54"/>
    </location>
</feature>
<dbReference type="AlphaFoldDB" id="U5EA88"/>
<dbReference type="EMBL" id="BAFO02000023">
    <property type="protein sequence ID" value="GAD84260.1"/>
    <property type="molecule type" value="Genomic_DNA"/>
</dbReference>
<evidence type="ECO:0008006" key="4">
    <source>
        <dbReference type="Google" id="ProtNLM"/>
    </source>
</evidence>
<evidence type="ECO:0000313" key="3">
    <source>
        <dbReference type="Proteomes" id="UP000017048"/>
    </source>
</evidence>